<reference evidence="2" key="1">
    <citation type="submission" date="2023-02" db="EMBL/GenBank/DDBJ databases">
        <title>Kitasatospora phosalacinea NBRC 14627.</title>
        <authorList>
            <person name="Ichikawa N."/>
            <person name="Sato H."/>
            <person name="Tonouchi N."/>
        </authorList>
    </citation>
    <scope>NUCLEOTIDE SEQUENCE</scope>
    <source>
        <strain evidence="2">NBRC 14627</strain>
    </source>
</reference>
<evidence type="ECO:0000256" key="1">
    <source>
        <dbReference type="SAM" id="MobiDB-lite"/>
    </source>
</evidence>
<organism evidence="2 3">
    <name type="scientific">Kitasatospora phosalacinea</name>
    <dbReference type="NCBI Taxonomy" id="2065"/>
    <lineage>
        <taxon>Bacteria</taxon>
        <taxon>Bacillati</taxon>
        <taxon>Actinomycetota</taxon>
        <taxon>Actinomycetes</taxon>
        <taxon>Kitasatosporales</taxon>
        <taxon>Streptomycetaceae</taxon>
        <taxon>Kitasatospora</taxon>
    </lineage>
</organism>
<evidence type="ECO:0000313" key="2">
    <source>
        <dbReference type="EMBL" id="GLW72287.1"/>
    </source>
</evidence>
<accession>A0A9W6V4J5</accession>
<protein>
    <submittedName>
        <fullName evidence="2">Uncharacterized protein</fullName>
    </submittedName>
</protein>
<sequence>MPERAFACVAEIVRLTLAAVQEVKESPRTAHANRTHGDDIRPATLPRLDFLQPAAAIRRRARSGSDPDLYTLAKSADWPSLATICGQRHERISTVEPRNPTPSVAFC</sequence>
<name>A0A9W6V4J5_9ACTN</name>
<comment type="caution">
    <text evidence="2">The sequence shown here is derived from an EMBL/GenBank/DDBJ whole genome shotgun (WGS) entry which is preliminary data.</text>
</comment>
<dbReference type="AlphaFoldDB" id="A0A9W6V4J5"/>
<feature type="region of interest" description="Disordered" evidence="1">
    <location>
        <begin position="25"/>
        <end position="44"/>
    </location>
</feature>
<evidence type="ECO:0000313" key="3">
    <source>
        <dbReference type="Proteomes" id="UP001165041"/>
    </source>
</evidence>
<gene>
    <name evidence="2" type="ORF">Kpho02_45860</name>
</gene>
<proteinExistence type="predicted"/>
<dbReference type="Proteomes" id="UP001165041">
    <property type="component" value="Unassembled WGS sequence"/>
</dbReference>
<dbReference type="EMBL" id="BSSA01000016">
    <property type="protein sequence ID" value="GLW72287.1"/>
    <property type="molecule type" value="Genomic_DNA"/>
</dbReference>